<gene>
    <name evidence="3" type="ORF">NYR02_08490</name>
</gene>
<dbReference type="RefSeq" id="WP_260975942.1">
    <property type="nucleotide sequence ID" value="NZ_JAOANI010000015.1"/>
</dbReference>
<protein>
    <submittedName>
        <fullName evidence="3">Twin-arginine translocation signal domain-containing protein</fullName>
    </submittedName>
</protein>
<dbReference type="InterPro" id="IPR006311">
    <property type="entry name" value="TAT_signal"/>
</dbReference>
<dbReference type="InterPro" id="IPR019546">
    <property type="entry name" value="TAT_signal_bac_arc"/>
</dbReference>
<sequence length="177" mass="19051">MFNTSRRGFLQLSASSAAALTVGASLASLSGCSKVPVANGYKQLRAGDIEFLSALAPVILNKSYPGTLADAAPERLTKALDTLIGTLQEYSRGQLMQLFDVMQVAPIRSVMGAQWGSWSDASAEQIEGFLQDWKTSSLQLKRMGYGSLCKLLTMCWYSQPETFVSTGYPGAPKKIPA</sequence>
<accession>A0A9X2WEX1</accession>
<keyword evidence="1 2" id="KW-0732">Signal</keyword>
<dbReference type="NCBIfam" id="TIGR01409">
    <property type="entry name" value="TAT_signal_seq"/>
    <property type="match status" value="1"/>
</dbReference>
<dbReference type="PROSITE" id="PS51318">
    <property type="entry name" value="TAT"/>
    <property type="match status" value="1"/>
</dbReference>
<dbReference type="Proteomes" id="UP001147830">
    <property type="component" value="Unassembled WGS sequence"/>
</dbReference>
<feature type="chain" id="PRO_5040837423" evidence="2">
    <location>
        <begin position="28"/>
        <end position="177"/>
    </location>
</feature>
<dbReference type="AlphaFoldDB" id="A0A9X2WEX1"/>
<name>A0A9X2WEX1_9GAMM</name>
<organism evidence="3 4">
    <name type="scientific">Thalassolituus pacificus</name>
    <dbReference type="NCBI Taxonomy" id="2975440"/>
    <lineage>
        <taxon>Bacteria</taxon>
        <taxon>Pseudomonadati</taxon>
        <taxon>Pseudomonadota</taxon>
        <taxon>Gammaproteobacteria</taxon>
        <taxon>Oceanospirillales</taxon>
        <taxon>Oceanospirillaceae</taxon>
        <taxon>Thalassolituus</taxon>
    </lineage>
</organism>
<reference evidence="3" key="1">
    <citation type="journal article" date="2022" name="Front. Microbiol.">
        <title>Genome-based taxonomic rearrangement of Oceanobacter-related bacteria including the description of Thalassolituus hydrocarbonoclasticus sp. nov. and Thalassolituus pacificus sp. nov. and emended description of the genus Thalassolituus.</title>
        <authorList>
            <person name="Dong C."/>
            <person name="Wei L."/>
            <person name="Wang J."/>
            <person name="Lai Q."/>
            <person name="Huang Z."/>
            <person name="Shao Z."/>
        </authorList>
    </citation>
    <scope>NUCLEOTIDE SEQUENCE</scope>
    <source>
        <strain evidence="3">59MF3M-4</strain>
    </source>
</reference>
<dbReference type="EMBL" id="JAOANI010000015">
    <property type="protein sequence ID" value="MCT7359055.1"/>
    <property type="molecule type" value="Genomic_DNA"/>
</dbReference>
<evidence type="ECO:0000313" key="4">
    <source>
        <dbReference type="Proteomes" id="UP001147830"/>
    </source>
</evidence>
<feature type="signal peptide" evidence="2">
    <location>
        <begin position="1"/>
        <end position="27"/>
    </location>
</feature>
<evidence type="ECO:0000256" key="1">
    <source>
        <dbReference type="ARBA" id="ARBA00022729"/>
    </source>
</evidence>
<evidence type="ECO:0000313" key="3">
    <source>
        <dbReference type="EMBL" id="MCT7359055.1"/>
    </source>
</evidence>
<comment type="caution">
    <text evidence="3">The sequence shown here is derived from an EMBL/GenBank/DDBJ whole genome shotgun (WGS) entry which is preliminary data.</text>
</comment>
<evidence type="ECO:0000256" key="2">
    <source>
        <dbReference type="SAM" id="SignalP"/>
    </source>
</evidence>
<reference evidence="3" key="2">
    <citation type="submission" date="2022-08" db="EMBL/GenBank/DDBJ databases">
        <authorList>
            <person name="Dong C."/>
        </authorList>
    </citation>
    <scope>NUCLEOTIDE SEQUENCE</scope>
    <source>
        <strain evidence="3">59MF3M-4</strain>
    </source>
</reference>
<proteinExistence type="predicted"/>
<dbReference type="PROSITE" id="PS51257">
    <property type="entry name" value="PROKAR_LIPOPROTEIN"/>
    <property type="match status" value="1"/>
</dbReference>
<keyword evidence="4" id="KW-1185">Reference proteome</keyword>